<dbReference type="CDD" id="cd00093">
    <property type="entry name" value="HTH_XRE"/>
    <property type="match status" value="1"/>
</dbReference>
<dbReference type="Gene3D" id="3.30.450.180">
    <property type="match status" value="1"/>
</dbReference>
<accession>A0A1H9LTM7</accession>
<protein>
    <submittedName>
        <fullName evidence="2">Helix-turn-helix domain-containing protein</fullName>
    </submittedName>
</protein>
<dbReference type="InterPro" id="IPR001387">
    <property type="entry name" value="Cro/C1-type_HTH"/>
</dbReference>
<dbReference type="SMART" id="SM00530">
    <property type="entry name" value="HTH_XRE"/>
    <property type="match status" value="1"/>
</dbReference>
<dbReference type="PROSITE" id="PS50943">
    <property type="entry name" value="HTH_CROC1"/>
    <property type="match status" value="1"/>
</dbReference>
<dbReference type="OrthoDB" id="3542608at2"/>
<dbReference type="Pfam" id="PF17765">
    <property type="entry name" value="MLTR_LBD"/>
    <property type="match status" value="1"/>
</dbReference>
<dbReference type="AlphaFoldDB" id="A0A1H9LTM7"/>
<gene>
    <name evidence="2" type="ORF">SAMN05216188_10886</name>
</gene>
<dbReference type="InterPro" id="IPR010982">
    <property type="entry name" value="Lambda_DNA-bd_dom_sf"/>
</dbReference>
<proteinExistence type="predicted"/>
<dbReference type="RefSeq" id="WP_089952376.1">
    <property type="nucleotide sequence ID" value="NZ_FOFR01000008.1"/>
</dbReference>
<dbReference type="PANTHER" id="PTHR35010:SF2">
    <property type="entry name" value="BLL4672 PROTEIN"/>
    <property type="match status" value="1"/>
</dbReference>
<name>A0A1H9LTM7_9PSEU</name>
<dbReference type="Pfam" id="PF13560">
    <property type="entry name" value="HTH_31"/>
    <property type="match status" value="1"/>
</dbReference>
<dbReference type="EMBL" id="FOFR01000008">
    <property type="protein sequence ID" value="SER14557.1"/>
    <property type="molecule type" value="Genomic_DNA"/>
</dbReference>
<dbReference type="Proteomes" id="UP000199352">
    <property type="component" value="Unassembled WGS sequence"/>
</dbReference>
<evidence type="ECO:0000313" key="2">
    <source>
        <dbReference type="EMBL" id="SER14557.1"/>
    </source>
</evidence>
<dbReference type="STRING" id="402600.SAMN05216188_10886"/>
<feature type="domain" description="HTH cro/C1-type" evidence="1">
    <location>
        <begin position="34"/>
        <end position="84"/>
    </location>
</feature>
<keyword evidence="3" id="KW-1185">Reference proteome</keyword>
<dbReference type="Gene3D" id="1.10.260.40">
    <property type="entry name" value="lambda repressor-like DNA-binding domains"/>
    <property type="match status" value="1"/>
</dbReference>
<dbReference type="SUPFAM" id="SSF47413">
    <property type="entry name" value="lambda repressor-like DNA-binding domains"/>
    <property type="match status" value="1"/>
</dbReference>
<dbReference type="InterPro" id="IPR041413">
    <property type="entry name" value="MLTR_LBD"/>
</dbReference>
<sequence>METDIGEFLRTRRERIQPHEVGLPAGVTRRRVPGLRREEVALIAGVSPDYYVRLEQGRTAQVSDQVLNAVARALRLSDVETEHLGNLARPKRTGAASAADASDEPLVRLLHTIADAPALLLDARLDIVAVNAAAEAVFEVSGMPHPRNAARQLFLDPGARSRYANWDEIAAETVAQLRLATGRRPGDAGLASLVGELAIRSEPFRRLWATGDVREKRLGTARLVHPVAGTLEFDYHVLTVPARPDRSLLTYLPRTGSPTAEALGMLLSWATAPAS</sequence>
<evidence type="ECO:0000259" key="1">
    <source>
        <dbReference type="PROSITE" id="PS50943"/>
    </source>
</evidence>
<dbReference type="PANTHER" id="PTHR35010">
    <property type="entry name" value="BLL4672 PROTEIN-RELATED"/>
    <property type="match status" value="1"/>
</dbReference>
<reference evidence="3" key="1">
    <citation type="submission" date="2016-10" db="EMBL/GenBank/DDBJ databases">
        <authorList>
            <person name="Varghese N."/>
            <person name="Submissions S."/>
        </authorList>
    </citation>
    <scope>NUCLEOTIDE SEQUENCE [LARGE SCALE GENOMIC DNA]</scope>
    <source>
        <strain evidence="3">CGMCC 4.3525</strain>
    </source>
</reference>
<evidence type="ECO:0000313" key="3">
    <source>
        <dbReference type="Proteomes" id="UP000199352"/>
    </source>
</evidence>
<organism evidence="2 3">
    <name type="scientific">Lentzea xinjiangensis</name>
    <dbReference type="NCBI Taxonomy" id="402600"/>
    <lineage>
        <taxon>Bacteria</taxon>
        <taxon>Bacillati</taxon>
        <taxon>Actinomycetota</taxon>
        <taxon>Actinomycetes</taxon>
        <taxon>Pseudonocardiales</taxon>
        <taxon>Pseudonocardiaceae</taxon>
        <taxon>Lentzea</taxon>
    </lineage>
</organism>
<dbReference type="GO" id="GO:0003677">
    <property type="term" value="F:DNA binding"/>
    <property type="evidence" value="ECO:0007669"/>
    <property type="project" value="InterPro"/>
</dbReference>